<dbReference type="InterPro" id="IPR035892">
    <property type="entry name" value="C2_domain_sf"/>
</dbReference>
<dbReference type="InterPro" id="IPR015433">
    <property type="entry name" value="PI3/4_kinase"/>
</dbReference>
<dbReference type="VEuPathDB" id="FungiDB:SDRG_07296"/>
<dbReference type="InterPro" id="IPR001849">
    <property type="entry name" value="PH_domain"/>
</dbReference>
<evidence type="ECO:0000256" key="7">
    <source>
        <dbReference type="PROSITE-ProRule" id="PRU00880"/>
    </source>
</evidence>
<dbReference type="PROSITE" id="PS50290">
    <property type="entry name" value="PI3_4_KINASE_3"/>
    <property type="match status" value="1"/>
</dbReference>
<dbReference type="GeneID" id="19948023"/>
<dbReference type="InterPro" id="IPR011993">
    <property type="entry name" value="PH-like_dom_sf"/>
</dbReference>
<dbReference type="CDD" id="cd00821">
    <property type="entry name" value="PH"/>
    <property type="match status" value="1"/>
</dbReference>
<dbReference type="InterPro" id="IPR002420">
    <property type="entry name" value="PI3K-type_C2_dom"/>
</dbReference>
<feature type="domain" description="PH" evidence="9">
    <location>
        <begin position="136"/>
        <end position="233"/>
    </location>
</feature>
<dbReference type="PROSITE" id="PS51545">
    <property type="entry name" value="PIK_HELICAL"/>
    <property type="match status" value="1"/>
</dbReference>
<dbReference type="InterPro" id="IPR011009">
    <property type="entry name" value="Kinase-like_dom_sf"/>
</dbReference>
<evidence type="ECO:0000256" key="3">
    <source>
        <dbReference type="ARBA" id="ARBA00022679"/>
    </source>
</evidence>
<dbReference type="GO" id="GO:0005886">
    <property type="term" value="C:plasma membrane"/>
    <property type="evidence" value="ECO:0007669"/>
    <property type="project" value="TreeGrafter"/>
</dbReference>
<organism evidence="14 15">
    <name type="scientific">Saprolegnia diclina (strain VS20)</name>
    <dbReference type="NCBI Taxonomy" id="1156394"/>
    <lineage>
        <taxon>Eukaryota</taxon>
        <taxon>Sar</taxon>
        <taxon>Stramenopiles</taxon>
        <taxon>Oomycota</taxon>
        <taxon>Saprolegniomycetes</taxon>
        <taxon>Saprolegniales</taxon>
        <taxon>Saprolegniaceae</taxon>
        <taxon>Saprolegnia</taxon>
    </lineage>
</organism>
<dbReference type="Pfam" id="PF00169">
    <property type="entry name" value="PH"/>
    <property type="match status" value="2"/>
</dbReference>
<sequence length="1300" mass="147629">MVSNQESMASSRSSMSSYSMAASARTPSFSDLNPFAHHGRRESSRWQPVPGLVHSKETLAFRQAVGEILEAVHGRVSPETLEIRANTPEYRLEKDDWLAHANTKMNITPTLKTVARLPMGLLILDPNTSVLPDTMGVALAGYLEKRGETNTALQRRYFVLKNRVLTYHKRDLFGREKPKGSIKLDNVSSVRPGSTAQTNRMIELVTTERTWYLQAENDGEYDEWVRALCTSVNFLSVDGYYRRMLQLAEVSVSGPNEVRMVTLANYTVGETVEHIFECYNNMLDAAPLHPHDPKEYVLKITGFRDYMIDRNQEVGNYQHVRECLLTKKTLCLTLVHQSKIKEALLKRVDLRPIDLLSRPRASTRPNYTTLGGDWTDANNQTDDASSVGKSCHYREPLRFCINRVLNVPTYTTHLARTAHEMGVEQRPLLYSNCVVTIELYNAGSRLELVGETSDIRLKGLPPRGNPPVKSLIGLWLEPRWFRTKMKICEIPRTARLVLTLYGVSVGAGRPTASNNNNVERERILTTGINVFDVDGLIVQGEQYVQLLENLYQCHRGPVPHVVDPDMPLLHMSLAQYHSEIEFDWSTVNASGDLQTSCSQHRLSSMESLEKSGWLRKTGKMHSFTSWQRRWCVLSQETATLSYGELQNGVAKHHIPLANAAIILADELNEKITSVLTVSTRREEETYVFKVKPADTTREYIFSANSRQERQAWVSALRILANAEVSDDEQSRSSDARSSPRRSITSRMTTSQEGLERALDELRTLIDFDPLYRLNPFQKSIMWASRRDFMNSFAYLPRVLTCVNWSNADDIKEMVSLLPEWADPANPAGYIELLDMEFAHEDVRQFAVNKLAKMADTTFSVFLPQLVQALKFENHHASPLAKHLIERAIKNPNQIGFDLFWSMKVESYNEQYKERYGLLLNTYADVCSTKMRSILELQDQLFSEKGIFEQICQEIKTLHHAGKTKDELKAALHQRLDALNQSLPASYQLPIDPRVEVRRIIVKKCKIMSSAKLPLWLEFENAEEGGDPVIIIFKAGDDVRQDCLTLQLIRLMDEMWRDEGKDLAMEPYKCVSTGPMTGILQVVQHAITTAAIHKRGGGVTGAFNDASFYDWIQANNGAPDSRSYKAAVELFQRSCAGYCVATYVLGIGDRHNDNIMMTQKGRYFHIDFGHFLGFSKYQFGIKRETTPFVFTPEMGYVLSGPGKPDGKPIGKPDFVTFQAICGESLNIVRRHLHLLVALLLLMIPAEMPELRQREDINHIVTVLAADKRDEDVASMFDTLIVQSMKSTFKRVDNALHIWKHK</sequence>
<evidence type="ECO:0000259" key="12">
    <source>
        <dbReference type="PROSITE" id="PS51546"/>
    </source>
</evidence>
<dbReference type="Proteomes" id="UP000030762">
    <property type="component" value="Unassembled WGS sequence"/>
</dbReference>
<dbReference type="InterPro" id="IPR000403">
    <property type="entry name" value="PI3/4_kinase_cat_dom"/>
</dbReference>
<dbReference type="eggNOG" id="KOG0904">
    <property type="taxonomic scope" value="Eukaryota"/>
</dbReference>
<dbReference type="InterPro" id="IPR029071">
    <property type="entry name" value="Ubiquitin-like_domsf"/>
</dbReference>
<dbReference type="SUPFAM" id="SSF56112">
    <property type="entry name" value="Protein kinase-like (PK-like)"/>
    <property type="match status" value="1"/>
</dbReference>
<dbReference type="GO" id="GO:0016303">
    <property type="term" value="F:1-phosphatidylinositol-3-kinase activity"/>
    <property type="evidence" value="ECO:0007669"/>
    <property type="project" value="UniProtKB-EC"/>
</dbReference>
<keyword evidence="3" id="KW-0808">Transferase</keyword>
<dbReference type="EMBL" id="JH767152">
    <property type="protein sequence ID" value="EQC35058.1"/>
    <property type="molecule type" value="Genomic_DNA"/>
</dbReference>
<dbReference type="SUPFAM" id="SSF50729">
    <property type="entry name" value="PH domain-like"/>
    <property type="match status" value="2"/>
</dbReference>
<dbReference type="Gene3D" id="1.25.40.70">
    <property type="entry name" value="Phosphatidylinositol 3-kinase, accessory domain (PIK)"/>
    <property type="match status" value="1"/>
</dbReference>
<dbReference type="InterPro" id="IPR035448">
    <property type="entry name" value="PI3Kc"/>
</dbReference>
<dbReference type="Gene3D" id="3.10.20.90">
    <property type="entry name" value="Phosphatidylinositol 3-kinase Catalytic Subunit, Chain A, domain 1"/>
    <property type="match status" value="1"/>
</dbReference>
<dbReference type="Gene3D" id="2.30.29.30">
    <property type="entry name" value="Pleckstrin-homology domain (PH domain)/Phosphotyrosine-binding domain (PTB)"/>
    <property type="match status" value="2"/>
</dbReference>
<evidence type="ECO:0000259" key="13">
    <source>
        <dbReference type="PROSITE" id="PS51547"/>
    </source>
</evidence>
<keyword evidence="5" id="KW-0418">Kinase</keyword>
<gene>
    <name evidence="14" type="ORF">SDRG_07296</name>
</gene>
<dbReference type="GO" id="GO:0032060">
    <property type="term" value="P:bleb assembly"/>
    <property type="evidence" value="ECO:0007669"/>
    <property type="project" value="UniProtKB-ARBA"/>
</dbReference>
<dbReference type="GO" id="GO:0050920">
    <property type="term" value="P:regulation of chemotaxis"/>
    <property type="evidence" value="ECO:0007669"/>
    <property type="project" value="UniProtKB-ARBA"/>
</dbReference>
<accession>T0RRI1</accession>
<dbReference type="Gene3D" id="3.30.1010.10">
    <property type="entry name" value="Phosphatidylinositol 3-kinase Catalytic Subunit, Chain A, domain 4"/>
    <property type="match status" value="1"/>
</dbReference>
<dbReference type="InParanoid" id="T0RRI1"/>
<evidence type="ECO:0000256" key="5">
    <source>
        <dbReference type="ARBA" id="ARBA00022777"/>
    </source>
</evidence>
<dbReference type="GO" id="GO:0005737">
    <property type="term" value="C:cytoplasm"/>
    <property type="evidence" value="ECO:0007669"/>
    <property type="project" value="TreeGrafter"/>
</dbReference>
<dbReference type="GO" id="GO:0005524">
    <property type="term" value="F:ATP binding"/>
    <property type="evidence" value="ECO:0007669"/>
    <property type="project" value="UniProtKB-KW"/>
</dbReference>
<dbReference type="RefSeq" id="XP_008611342.1">
    <property type="nucleotide sequence ID" value="XM_008613120.1"/>
</dbReference>
<dbReference type="GO" id="GO:0043491">
    <property type="term" value="P:phosphatidylinositol 3-kinase/protein kinase B signal transduction"/>
    <property type="evidence" value="ECO:0007669"/>
    <property type="project" value="TreeGrafter"/>
</dbReference>
<dbReference type="PROSITE" id="PS00916">
    <property type="entry name" value="PI3_4_KINASE_2"/>
    <property type="match status" value="1"/>
</dbReference>
<dbReference type="PANTHER" id="PTHR10048:SF14">
    <property type="entry name" value="LD28067P"/>
    <property type="match status" value="1"/>
</dbReference>
<dbReference type="Pfam" id="PF00454">
    <property type="entry name" value="PI3_PI4_kinase"/>
    <property type="match status" value="1"/>
</dbReference>
<dbReference type="FunFam" id="1.10.1070.11:FF:000001">
    <property type="entry name" value="Phosphatidylinositol 4,5-bisphosphate 3-kinase catalytic subunit"/>
    <property type="match status" value="1"/>
</dbReference>
<dbReference type="GO" id="GO:0005942">
    <property type="term" value="C:phosphatidylinositol 3-kinase complex"/>
    <property type="evidence" value="ECO:0007669"/>
    <property type="project" value="TreeGrafter"/>
</dbReference>
<dbReference type="SUPFAM" id="SSF49562">
    <property type="entry name" value="C2 domain (Calcium/lipid-binding domain, CaLB)"/>
    <property type="match status" value="1"/>
</dbReference>
<evidence type="ECO:0000259" key="9">
    <source>
        <dbReference type="PROSITE" id="PS50003"/>
    </source>
</evidence>
<keyword evidence="6" id="KW-0067">ATP-binding</keyword>
<dbReference type="InterPro" id="IPR016024">
    <property type="entry name" value="ARM-type_fold"/>
</dbReference>
<feature type="domain" description="PI3K/PI4K catalytic" evidence="10">
    <location>
        <begin position="1000"/>
        <end position="1287"/>
    </location>
</feature>
<dbReference type="SMART" id="SM00146">
    <property type="entry name" value="PI3Kc"/>
    <property type="match status" value="1"/>
</dbReference>
<dbReference type="PROSITE" id="PS51546">
    <property type="entry name" value="PI3K_RBD"/>
    <property type="match status" value="1"/>
</dbReference>
<dbReference type="InterPro" id="IPR018936">
    <property type="entry name" value="PI3/4_kinase_CS"/>
</dbReference>
<evidence type="ECO:0000259" key="11">
    <source>
        <dbReference type="PROSITE" id="PS51545"/>
    </source>
</evidence>
<dbReference type="SMART" id="SM00145">
    <property type="entry name" value="PI3Ka"/>
    <property type="match status" value="1"/>
</dbReference>
<dbReference type="PROSITE" id="PS50003">
    <property type="entry name" value="PH_DOMAIN"/>
    <property type="match status" value="2"/>
</dbReference>
<dbReference type="STRING" id="1156394.T0RRI1"/>
<reference evidence="14 15" key="1">
    <citation type="submission" date="2012-04" db="EMBL/GenBank/DDBJ databases">
        <title>The Genome Sequence of Saprolegnia declina VS20.</title>
        <authorList>
            <consortium name="The Broad Institute Genome Sequencing Platform"/>
            <person name="Russ C."/>
            <person name="Nusbaum C."/>
            <person name="Tyler B."/>
            <person name="van West P."/>
            <person name="Dieguez-Uribeondo J."/>
            <person name="de Bruijn I."/>
            <person name="Tripathy S."/>
            <person name="Jiang R."/>
            <person name="Young S.K."/>
            <person name="Zeng Q."/>
            <person name="Gargeya S."/>
            <person name="Fitzgerald M."/>
            <person name="Haas B."/>
            <person name="Abouelleil A."/>
            <person name="Alvarado L."/>
            <person name="Arachchi H.M."/>
            <person name="Berlin A."/>
            <person name="Chapman S.B."/>
            <person name="Goldberg J."/>
            <person name="Griggs A."/>
            <person name="Gujja S."/>
            <person name="Hansen M."/>
            <person name="Howarth C."/>
            <person name="Imamovic A."/>
            <person name="Larimer J."/>
            <person name="McCowen C."/>
            <person name="Montmayeur A."/>
            <person name="Murphy C."/>
            <person name="Neiman D."/>
            <person name="Pearson M."/>
            <person name="Priest M."/>
            <person name="Roberts A."/>
            <person name="Saif S."/>
            <person name="Shea T."/>
            <person name="Sisk P."/>
            <person name="Sykes S."/>
            <person name="Wortman J."/>
            <person name="Nusbaum C."/>
            <person name="Birren B."/>
        </authorList>
    </citation>
    <scope>NUCLEOTIDE SEQUENCE [LARGE SCALE GENOMIC DNA]</scope>
    <source>
        <strain evidence="14 15">VS20</strain>
    </source>
</reference>
<dbReference type="InterPro" id="IPR000341">
    <property type="entry name" value="PI3K_Ras-bd_dom"/>
</dbReference>
<feature type="domain" description="PH" evidence="9">
    <location>
        <begin position="607"/>
        <end position="721"/>
    </location>
</feature>
<dbReference type="InterPro" id="IPR001263">
    <property type="entry name" value="PI3K_accessory_dom"/>
</dbReference>
<dbReference type="Gene3D" id="2.60.40.150">
    <property type="entry name" value="C2 domain"/>
    <property type="match status" value="1"/>
</dbReference>
<dbReference type="FunFam" id="3.30.1010.10:FF:000008">
    <property type="entry name" value="Phosphatidylinositol 4,5-bisphosphate 3-kinase catalytic subunit gamma"/>
    <property type="match status" value="1"/>
</dbReference>
<evidence type="ECO:0000256" key="6">
    <source>
        <dbReference type="ARBA" id="ARBA00022840"/>
    </source>
</evidence>
<name>T0RRI1_SAPDV</name>
<dbReference type="InterPro" id="IPR036940">
    <property type="entry name" value="PI3/4_kinase_cat_sf"/>
</dbReference>
<feature type="domain" description="PI3K-RBD" evidence="12">
    <location>
        <begin position="238"/>
        <end position="336"/>
    </location>
</feature>
<dbReference type="PANTHER" id="PTHR10048">
    <property type="entry name" value="PHOSPHATIDYLINOSITOL KINASE"/>
    <property type="match status" value="1"/>
</dbReference>
<keyword evidence="15" id="KW-1185">Reference proteome</keyword>
<dbReference type="GO" id="GO:0016477">
    <property type="term" value="P:cell migration"/>
    <property type="evidence" value="ECO:0007669"/>
    <property type="project" value="TreeGrafter"/>
</dbReference>
<evidence type="ECO:0000313" key="15">
    <source>
        <dbReference type="Proteomes" id="UP000030762"/>
    </source>
</evidence>
<dbReference type="Pfam" id="PF00794">
    <property type="entry name" value="PI3K_rbd"/>
    <property type="match status" value="1"/>
</dbReference>
<dbReference type="SUPFAM" id="SSF54236">
    <property type="entry name" value="Ubiquitin-like"/>
    <property type="match status" value="1"/>
</dbReference>
<evidence type="ECO:0000259" key="10">
    <source>
        <dbReference type="PROSITE" id="PS50290"/>
    </source>
</evidence>
<dbReference type="SUPFAM" id="SSF48371">
    <property type="entry name" value="ARM repeat"/>
    <property type="match status" value="1"/>
</dbReference>
<dbReference type="InterPro" id="IPR042236">
    <property type="entry name" value="PI3K_accessory_sf"/>
</dbReference>
<dbReference type="GO" id="GO:0048015">
    <property type="term" value="P:phosphatidylinositol-mediated signaling"/>
    <property type="evidence" value="ECO:0007669"/>
    <property type="project" value="TreeGrafter"/>
</dbReference>
<evidence type="ECO:0000256" key="8">
    <source>
        <dbReference type="SAM" id="MobiDB-lite"/>
    </source>
</evidence>
<comment type="similarity">
    <text evidence="7">Belongs to the PI3/PI4-kinase family.</text>
</comment>
<evidence type="ECO:0000313" key="14">
    <source>
        <dbReference type="EMBL" id="EQC35058.1"/>
    </source>
</evidence>
<dbReference type="Gene3D" id="1.10.1070.11">
    <property type="entry name" value="Phosphatidylinositol 3-/4-kinase, catalytic domain"/>
    <property type="match status" value="1"/>
</dbReference>
<evidence type="ECO:0000256" key="2">
    <source>
        <dbReference type="ARBA" id="ARBA00012073"/>
    </source>
</evidence>
<dbReference type="CDD" id="cd00891">
    <property type="entry name" value="PI3Kc"/>
    <property type="match status" value="1"/>
</dbReference>
<dbReference type="SMART" id="SM00233">
    <property type="entry name" value="PH"/>
    <property type="match status" value="2"/>
</dbReference>
<evidence type="ECO:0000256" key="4">
    <source>
        <dbReference type="ARBA" id="ARBA00022741"/>
    </source>
</evidence>
<feature type="region of interest" description="Disordered" evidence="8">
    <location>
        <begin position="727"/>
        <end position="751"/>
    </location>
</feature>
<dbReference type="PROSITE" id="PS51547">
    <property type="entry name" value="C2_PI3K"/>
    <property type="match status" value="1"/>
</dbReference>
<protein>
    <recommendedName>
        <fullName evidence="2">phosphatidylinositol 3-kinase</fullName>
        <ecNumber evidence="2">2.7.1.137</ecNumber>
    </recommendedName>
</protein>
<dbReference type="PROSITE" id="PS00915">
    <property type="entry name" value="PI3_4_KINASE_1"/>
    <property type="match status" value="1"/>
</dbReference>
<dbReference type="OrthoDB" id="67688at2759"/>
<dbReference type="OMA" id="TERTWYL"/>
<dbReference type="EC" id="2.7.1.137" evidence="2"/>
<feature type="domain" description="C2 PI3K-type" evidence="13">
    <location>
        <begin position="393"/>
        <end position="583"/>
    </location>
</feature>
<evidence type="ECO:0000256" key="1">
    <source>
        <dbReference type="ARBA" id="ARBA00001498"/>
    </source>
</evidence>
<keyword evidence="4" id="KW-0547">Nucleotide-binding</keyword>
<proteinExistence type="inferred from homology"/>
<feature type="domain" description="PIK helical" evidence="11">
    <location>
        <begin position="747"/>
        <end position="925"/>
    </location>
</feature>
<dbReference type="GO" id="GO:0035005">
    <property type="term" value="F:1-phosphatidylinositol-4-phosphate 3-kinase activity"/>
    <property type="evidence" value="ECO:0007669"/>
    <property type="project" value="TreeGrafter"/>
</dbReference>
<comment type="catalytic activity">
    <reaction evidence="1">
        <text>a 1,2-diacyl-sn-glycero-3-phospho-(1D-myo-inositol) + ATP = a 1,2-diacyl-sn-glycero-3-phospho-(1D-myo-inositol-3-phosphate) + ADP + H(+)</text>
        <dbReference type="Rhea" id="RHEA:12709"/>
        <dbReference type="ChEBI" id="CHEBI:15378"/>
        <dbReference type="ChEBI" id="CHEBI:30616"/>
        <dbReference type="ChEBI" id="CHEBI:57880"/>
        <dbReference type="ChEBI" id="CHEBI:58088"/>
        <dbReference type="ChEBI" id="CHEBI:456216"/>
        <dbReference type="EC" id="2.7.1.137"/>
    </reaction>
</comment>
<dbReference type="Pfam" id="PF00613">
    <property type="entry name" value="PI3Ka"/>
    <property type="match status" value="1"/>
</dbReference>